<protein>
    <submittedName>
        <fullName evidence="3">Uncharacterized protein LOC120037143 isoform X1</fullName>
    </submittedName>
</protein>
<organism evidence="2 3">
    <name type="scientific">Salvelinus namaycush</name>
    <name type="common">Lake trout</name>
    <name type="synonym">Salmo namaycush</name>
    <dbReference type="NCBI Taxonomy" id="8040"/>
    <lineage>
        <taxon>Eukaryota</taxon>
        <taxon>Metazoa</taxon>
        <taxon>Chordata</taxon>
        <taxon>Craniata</taxon>
        <taxon>Vertebrata</taxon>
        <taxon>Euteleostomi</taxon>
        <taxon>Actinopterygii</taxon>
        <taxon>Neopterygii</taxon>
        <taxon>Teleostei</taxon>
        <taxon>Protacanthopterygii</taxon>
        <taxon>Salmoniformes</taxon>
        <taxon>Salmonidae</taxon>
        <taxon>Salmoninae</taxon>
        <taxon>Salvelinus</taxon>
    </lineage>
</organism>
<name>A0A8U0QA66_SALNM</name>
<proteinExistence type="predicted"/>
<dbReference type="AlphaFoldDB" id="A0A8U0QA66"/>
<evidence type="ECO:0000313" key="2">
    <source>
        <dbReference type="Proteomes" id="UP000808372"/>
    </source>
</evidence>
<dbReference type="KEGG" id="snh:120037143"/>
<dbReference type="RefSeq" id="XP_038839243.1">
    <property type="nucleotide sequence ID" value="XM_038983315.1"/>
</dbReference>
<keyword evidence="1" id="KW-1133">Transmembrane helix</keyword>
<gene>
    <name evidence="3" type="primary">LOC120037143</name>
</gene>
<dbReference type="Proteomes" id="UP000808372">
    <property type="component" value="Unplaced"/>
</dbReference>
<evidence type="ECO:0000256" key="1">
    <source>
        <dbReference type="SAM" id="Phobius"/>
    </source>
</evidence>
<reference evidence="3" key="1">
    <citation type="submission" date="2025-08" db="UniProtKB">
        <authorList>
            <consortium name="RefSeq"/>
        </authorList>
    </citation>
    <scope>IDENTIFICATION</scope>
    <source>
        <tissue evidence="3">White muscle</tissue>
    </source>
</reference>
<accession>A0A8U0QA66</accession>
<keyword evidence="1" id="KW-0812">Transmembrane</keyword>
<feature type="transmembrane region" description="Helical" evidence="1">
    <location>
        <begin position="38"/>
        <end position="60"/>
    </location>
</feature>
<keyword evidence="2" id="KW-1185">Reference proteome</keyword>
<sequence length="363" mass="43018">MQPIIHRRDAEVWHQTRSLFYKNLLIKWRTKKQSLQELILPLLLLCLLFLISILNPHVYYGGISTMELDTVHFSVLNVLGYTPANNATNHIMEQVAQEMNIPGRLESFSSEEDLENASLYEPSGYVGVVFIGSIQTSYRLRFPHDRLPIPTSYRLRFPHDRLPIPTSYRLRFPHDRLPIPTSYRLRFPHDRLPIPTSYRLHFPHDRLPIPTSYRLHFPHDRLPIPTSYRLHFPHDRLPIPTSYRLHFPHDRLPIPTSYRLRFPHDRLPIPTSYRLHFPHDRLPIPTSYRLRFPHHRLPIPTSYRLHFPHHRLPMPSDYTQNVVCVVYWRRWTFPTVSSYSVETSLTLTGTTIDPTQAGAHQRT</sequence>
<evidence type="ECO:0000313" key="3">
    <source>
        <dbReference type="RefSeq" id="XP_038839243.1"/>
    </source>
</evidence>
<keyword evidence="1" id="KW-0472">Membrane</keyword>
<dbReference type="GeneID" id="120037143"/>